<organism evidence="6 7">
    <name type="scientific">Campylobacter suis</name>
    <dbReference type="NCBI Taxonomy" id="2790657"/>
    <lineage>
        <taxon>Bacteria</taxon>
        <taxon>Pseudomonadati</taxon>
        <taxon>Campylobacterota</taxon>
        <taxon>Epsilonproteobacteria</taxon>
        <taxon>Campylobacterales</taxon>
        <taxon>Campylobacteraceae</taxon>
        <taxon>Campylobacter</taxon>
    </lineage>
</organism>
<feature type="domain" description="Peptidase S6" evidence="5">
    <location>
        <begin position="1"/>
        <end position="75"/>
    </location>
</feature>
<protein>
    <submittedName>
        <fullName evidence="6">Serine protease EspC</fullName>
        <ecNumber evidence="6">3.4.21.-</ecNumber>
    </submittedName>
</protein>
<name>A0ABM8Q8N5_9BACT</name>
<gene>
    <name evidence="6" type="primary">espC</name>
    <name evidence="6" type="ORF">LMG8286_01772</name>
</gene>
<keyword evidence="6" id="KW-0645">Protease</keyword>
<dbReference type="Pfam" id="PF02395">
    <property type="entry name" value="Peptidase_S6"/>
    <property type="match status" value="1"/>
</dbReference>
<keyword evidence="7" id="KW-1185">Reference proteome</keyword>
<sequence>MQPGIIITALPNNNFKNELSTGDSDSGLFMYDTVKEKWVLIGVVSMGGGGYTEYSLVSKTDLDAYKKTYEKYINKAIIGSADLDPLKDNIITQPSKITIYNELELGSGGIVFQKGQHVISGHGSLTGLAGFDIEQDASVELNIPIQSTLQK</sequence>
<dbReference type="PROSITE" id="PS51691">
    <property type="entry name" value="PEPTIDASE_S6"/>
    <property type="match status" value="1"/>
</dbReference>
<dbReference type="Proteomes" id="UP000789359">
    <property type="component" value="Unassembled WGS sequence"/>
</dbReference>
<proteinExistence type="predicted"/>
<accession>A0ABM8Q8N5</accession>
<comment type="subcellular location">
    <subcellularLocation>
        <location evidence="1">Cell envelope</location>
    </subcellularLocation>
    <subcellularLocation>
        <location evidence="2">Secreted</location>
    </subcellularLocation>
</comment>
<evidence type="ECO:0000259" key="5">
    <source>
        <dbReference type="PROSITE" id="PS51691"/>
    </source>
</evidence>
<dbReference type="Gene3D" id="2.40.10.120">
    <property type="match status" value="1"/>
</dbReference>
<dbReference type="RefSeq" id="WP_230057504.1">
    <property type="nucleotide sequence ID" value="NZ_CAJHOE010000008.1"/>
</dbReference>
<keyword evidence="3" id="KW-0964">Secreted</keyword>
<comment type="caution">
    <text evidence="6">The sequence shown here is derived from an EMBL/GenBank/DDBJ whole genome shotgun (WGS) entry which is preliminary data.</text>
</comment>
<dbReference type="Gene3D" id="2.160.20.20">
    <property type="match status" value="1"/>
</dbReference>
<evidence type="ECO:0000256" key="2">
    <source>
        <dbReference type="ARBA" id="ARBA00004613"/>
    </source>
</evidence>
<evidence type="ECO:0000256" key="3">
    <source>
        <dbReference type="ARBA" id="ARBA00022525"/>
    </source>
</evidence>
<dbReference type="EMBL" id="CAJHOE010000008">
    <property type="protein sequence ID" value="CAD7289342.1"/>
    <property type="molecule type" value="Genomic_DNA"/>
</dbReference>
<evidence type="ECO:0000313" key="7">
    <source>
        <dbReference type="Proteomes" id="UP000789359"/>
    </source>
</evidence>
<dbReference type="InterPro" id="IPR030396">
    <property type="entry name" value="Peptidase_S6_dom"/>
</dbReference>
<dbReference type="InterPro" id="IPR012332">
    <property type="entry name" value="Autotransporter_pectin_lyase_C"/>
</dbReference>
<dbReference type="EC" id="3.4.21.-" evidence="6"/>
<dbReference type="GO" id="GO:0008233">
    <property type="term" value="F:peptidase activity"/>
    <property type="evidence" value="ECO:0007669"/>
    <property type="project" value="UniProtKB-KW"/>
</dbReference>
<reference evidence="6 7" key="1">
    <citation type="submission" date="2020-11" db="EMBL/GenBank/DDBJ databases">
        <authorList>
            <person name="Peeters C."/>
        </authorList>
    </citation>
    <scope>NUCLEOTIDE SEQUENCE [LARGE SCALE GENOMIC DNA]</scope>
    <source>
        <strain evidence="6 7">LMG 8286</strain>
    </source>
</reference>
<evidence type="ECO:0000256" key="1">
    <source>
        <dbReference type="ARBA" id="ARBA00004196"/>
    </source>
</evidence>
<dbReference type="GO" id="GO:0006508">
    <property type="term" value="P:proteolysis"/>
    <property type="evidence" value="ECO:0007669"/>
    <property type="project" value="UniProtKB-KW"/>
</dbReference>
<keyword evidence="6" id="KW-0378">Hydrolase</keyword>
<evidence type="ECO:0000313" key="6">
    <source>
        <dbReference type="EMBL" id="CAD7289342.1"/>
    </source>
</evidence>
<keyword evidence="4" id="KW-0732">Signal</keyword>
<evidence type="ECO:0000256" key="4">
    <source>
        <dbReference type="ARBA" id="ARBA00022729"/>
    </source>
</evidence>